<feature type="active site" description="Charge relay system" evidence="6">
    <location>
        <position position="117"/>
    </location>
</feature>
<dbReference type="Gene3D" id="3.40.50.200">
    <property type="entry name" value="Peptidase S8/S53 domain"/>
    <property type="match status" value="1"/>
</dbReference>
<dbReference type="PROSITE" id="PS00136">
    <property type="entry name" value="SUBTILASE_ASP"/>
    <property type="match status" value="1"/>
</dbReference>
<dbReference type="InterPro" id="IPR037045">
    <property type="entry name" value="S8pro/Inhibitor_I9_sf"/>
</dbReference>
<dbReference type="AlphaFoldDB" id="A0A4Q4T0N6"/>
<dbReference type="SUPFAM" id="SSF52743">
    <property type="entry name" value="Subtilisin-like"/>
    <property type="match status" value="1"/>
</dbReference>
<evidence type="ECO:0000256" key="4">
    <source>
        <dbReference type="ARBA" id="ARBA00022801"/>
    </source>
</evidence>
<dbReference type="PANTHER" id="PTHR43806:SF58">
    <property type="entry name" value="ALKALINE PROTEASE 1-RELATED"/>
    <property type="match status" value="1"/>
</dbReference>
<evidence type="ECO:0000259" key="10">
    <source>
        <dbReference type="Pfam" id="PF05922"/>
    </source>
</evidence>
<keyword evidence="2 6" id="KW-0645">Protease</keyword>
<dbReference type="InterPro" id="IPR036852">
    <property type="entry name" value="Peptidase_S8/S53_dom_sf"/>
</dbReference>
<evidence type="ECO:0000256" key="5">
    <source>
        <dbReference type="ARBA" id="ARBA00022825"/>
    </source>
</evidence>
<dbReference type="InterPro" id="IPR015500">
    <property type="entry name" value="Peptidase_S8_subtilisin-rel"/>
</dbReference>
<comment type="caution">
    <text evidence="11">The sequence shown here is derived from an EMBL/GenBank/DDBJ whole genome shotgun (WGS) entry which is preliminary data.</text>
</comment>
<dbReference type="PANTHER" id="PTHR43806">
    <property type="entry name" value="PEPTIDASE S8"/>
    <property type="match status" value="1"/>
</dbReference>
<evidence type="ECO:0000256" key="3">
    <source>
        <dbReference type="ARBA" id="ARBA00022729"/>
    </source>
</evidence>
<protein>
    <recommendedName>
        <fullName evidence="13">Peptidase S8/S53 domain-containing protein</fullName>
    </recommendedName>
</protein>
<dbReference type="STRING" id="155417.A0A4Q4T0N6"/>
<dbReference type="InterPro" id="IPR050131">
    <property type="entry name" value="Peptidase_S8_subtilisin-like"/>
</dbReference>
<sequence>MRFLPTLLATSAALAAAILEAVSEKIPGEWIVALKPDASADAVRSSILSARGTKHKATYSLGSFRGFKLSAADEQIAAIAKLAEIAYIEPDQSREPGTADYVYDDSAGEGTYAYVIDSGIYTAHPDFEGRASFGATFADEADESDHNGHDTHVAGTIGPATYGVAKKTELIAVKVIGEDGKGLLSNVIEGLEGRKRPNTYPSPLNRRLSRLGIGKSVANLSVGGPRLGNSMNEAAAAAVSAGLFLSVASGNSGWPAILYTPASEPTVCTVGATDDTDAETEWSNYGGLVDVLTPGANITSTWIDGGVEVLSGTSMAAPHVAGLAAYLLALEGERDPIALCERIQEFGTKDVVRNARSDAILAFNGATEHLEDLHRGD</sequence>
<evidence type="ECO:0000313" key="11">
    <source>
        <dbReference type="EMBL" id="RYO92862.1"/>
    </source>
</evidence>
<keyword evidence="5 6" id="KW-0720">Serine protease</keyword>
<keyword evidence="12" id="KW-1185">Reference proteome</keyword>
<feature type="active site" description="Charge relay system" evidence="6">
    <location>
        <position position="149"/>
    </location>
</feature>
<dbReference type="CDD" id="cd04077">
    <property type="entry name" value="Peptidases_S8_PCSK9_ProteinaseK_like"/>
    <property type="match status" value="1"/>
</dbReference>
<evidence type="ECO:0000256" key="7">
    <source>
        <dbReference type="RuleBase" id="RU003355"/>
    </source>
</evidence>
<gene>
    <name evidence="11" type="ORF">DL764_008066</name>
</gene>
<dbReference type="Pfam" id="PF05922">
    <property type="entry name" value="Inhibitor_I9"/>
    <property type="match status" value="1"/>
</dbReference>
<dbReference type="PROSITE" id="PS51892">
    <property type="entry name" value="SUBTILASE"/>
    <property type="match status" value="1"/>
</dbReference>
<feature type="chain" id="PRO_5020859806" description="Peptidase S8/S53 domain-containing protein" evidence="8">
    <location>
        <begin position="24"/>
        <end position="377"/>
    </location>
</feature>
<feature type="domain" description="Inhibitor I9" evidence="10">
    <location>
        <begin position="47"/>
        <end position="95"/>
    </location>
</feature>
<feature type="domain" description="Peptidase S8/S53" evidence="9">
    <location>
        <begin position="110"/>
        <end position="329"/>
    </location>
</feature>
<evidence type="ECO:0000256" key="1">
    <source>
        <dbReference type="ARBA" id="ARBA00011073"/>
    </source>
</evidence>
<evidence type="ECO:0000256" key="8">
    <source>
        <dbReference type="SAM" id="SignalP"/>
    </source>
</evidence>
<evidence type="ECO:0000256" key="6">
    <source>
        <dbReference type="PROSITE-ProRule" id="PRU01240"/>
    </source>
</evidence>
<dbReference type="PROSITE" id="PS00138">
    <property type="entry name" value="SUBTILASE_SER"/>
    <property type="match status" value="1"/>
</dbReference>
<dbReference type="InterPro" id="IPR034193">
    <property type="entry name" value="PCSK9_ProteinaseK-like"/>
</dbReference>
<dbReference type="FunFam" id="3.40.50.200:FF:000007">
    <property type="entry name" value="Subtilisin-like serine protease"/>
    <property type="match status" value="1"/>
</dbReference>
<evidence type="ECO:0000259" key="9">
    <source>
        <dbReference type="Pfam" id="PF00082"/>
    </source>
</evidence>
<dbReference type="Proteomes" id="UP000293360">
    <property type="component" value="Unassembled WGS sequence"/>
</dbReference>
<dbReference type="Gene3D" id="3.30.70.80">
    <property type="entry name" value="Peptidase S8 propeptide/proteinase inhibitor I9"/>
    <property type="match status" value="1"/>
</dbReference>
<dbReference type="PRINTS" id="PR00723">
    <property type="entry name" value="SUBTILISIN"/>
</dbReference>
<keyword evidence="3 8" id="KW-0732">Signal</keyword>
<comment type="similarity">
    <text evidence="1 6 7">Belongs to the peptidase S8 family.</text>
</comment>
<dbReference type="InterPro" id="IPR023828">
    <property type="entry name" value="Peptidase_S8_Ser-AS"/>
</dbReference>
<proteinExistence type="inferred from homology"/>
<dbReference type="SUPFAM" id="SSF54897">
    <property type="entry name" value="Protease propeptides/inhibitors"/>
    <property type="match status" value="1"/>
</dbReference>
<reference evidence="11 12" key="1">
    <citation type="submission" date="2018-06" db="EMBL/GenBank/DDBJ databases">
        <title>Complete Genomes of Monosporascus.</title>
        <authorList>
            <person name="Robinson A.J."/>
            <person name="Natvig D.O."/>
        </authorList>
    </citation>
    <scope>NUCLEOTIDE SEQUENCE [LARGE SCALE GENOMIC DNA]</scope>
    <source>
        <strain evidence="11 12">CBS 110550</strain>
    </source>
</reference>
<accession>A0A4Q4T0N6</accession>
<feature type="signal peptide" evidence="8">
    <location>
        <begin position="1"/>
        <end position="23"/>
    </location>
</feature>
<organism evidence="11 12">
    <name type="scientific">Monosporascus ibericus</name>
    <dbReference type="NCBI Taxonomy" id="155417"/>
    <lineage>
        <taxon>Eukaryota</taxon>
        <taxon>Fungi</taxon>
        <taxon>Dikarya</taxon>
        <taxon>Ascomycota</taxon>
        <taxon>Pezizomycotina</taxon>
        <taxon>Sordariomycetes</taxon>
        <taxon>Xylariomycetidae</taxon>
        <taxon>Xylariales</taxon>
        <taxon>Xylariales incertae sedis</taxon>
        <taxon>Monosporascus</taxon>
    </lineage>
</organism>
<dbReference type="GO" id="GO:0005576">
    <property type="term" value="C:extracellular region"/>
    <property type="evidence" value="ECO:0007669"/>
    <property type="project" value="UniProtKB-ARBA"/>
</dbReference>
<dbReference type="InterPro" id="IPR000209">
    <property type="entry name" value="Peptidase_S8/S53_dom"/>
</dbReference>
<dbReference type="GO" id="GO:0004252">
    <property type="term" value="F:serine-type endopeptidase activity"/>
    <property type="evidence" value="ECO:0007669"/>
    <property type="project" value="UniProtKB-UniRule"/>
</dbReference>
<dbReference type="Pfam" id="PF00082">
    <property type="entry name" value="Peptidase_S8"/>
    <property type="match status" value="1"/>
</dbReference>
<dbReference type="GO" id="GO:0006508">
    <property type="term" value="P:proteolysis"/>
    <property type="evidence" value="ECO:0007669"/>
    <property type="project" value="UniProtKB-KW"/>
</dbReference>
<evidence type="ECO:0000256" key="2">
    <source>
        <dbReference type="ARBA" id="ARBA00022670"/>
    </source>
</evidence>
<dbReference type="EMBL" id="QJNU01000599">
    <property type="protein sequence ID" value="RYO92862.1"/>
    <property type="molecule type" value="Genomic_DNA"/>
</dbReference>
<evidence type="ECO:0000313" key="12">
    <source>
        <dbReference type="Proteomes" id="UP000293360"/>
    </source>
</evidence>
<keyword evidence="4 6" id="KW-0378">Hydrolase</keyword>
<evidence type="ECO:0008006" key="13">
    <source>
        <dbReference type="Google" id="ProtNLM"/>
    </source>
</evidence>
<dbReference type="OrthoDB" id="206201at2759"/>
<dbReference type="InterPro" id="IPR023827">
    <property type="entry name" value="Peptidase_S8_Asp-AS"/>
</dbReference>
<feature type="active site" description="Charge relay system" evidence="6">
    <location>
        <position position="314"/>
    </location>
</feature>
<dbReference type="InterPro" id="IPR010259">
    <property type="entry name" value="S8pro/Inhibitor_I9"/>
</dbReference>
<name>A0A4Q4T0N6_9PEZI</name>